<evidence type="ECO:0000256" key="1">
    <source>
        <dbReference type="ARBA" id="ARBA00022679"/>
    </source>
</evidence>
<gene>
    <name evidence="6" type="primary">20216426</name>
    <name evidence="5" type="ORF">HELRODRAFT_85110</name>
</gene>
<dbReference type="KEGG" id="hro:HELRODRAFT_85110"/>
<accession>T1G5S9</accession>
<dbReference type="OrthoDB" id="6269184at2759"/>
<dbReference type="Proteomes" id="UP000015101">
    <property type="component" value="Unassembled WGS sequence"/>
</dbReference>
<evidence type="ECO:0000313" key="7">
    <source>
        <dbReference type="Proteomes" id="UP000015101"/>
    </source>
</evidence>
<dbReference type="EMBL" id="KB097269">
    <property type="protein sequence ID" value="ESN97851.1"/>
    <property type="molecule type" value="Genomic_DNA"/>
</dbReference>
<dbReference type="InParanoid" id="T1G5S9"/>
<keyword evidence="1" id="KW-0808">Transferase</keyword>
<dbReference type="Pfam" id="PF02709">
    <property type="entry name" value="Glyco_transf_7C"/>
    <property type="match status" value="1"/>
</dbReference>
<dbReference type="STRING" id="6412.T1G5S9"/>
<name>T1G5S9_HELRO</name>
<reference evidence="7" key="1">
    <citation type="submission" date="2012-12" db="EMBL/GenBank/DDBJ databases">
        <authorList>
            <person name="Hellsten U."/>
            <person name="Grimwood J."/>
            <person name="Chapman J.A."/>
            <person name="Shapiro H."/>
            <person name="Aerts A."/>
            <person name="Otillar R.P."/>
            <person name="Terry A.Y."/>
            <person name="Boore J.L."/>
            <person name="Simakov O."/>
            <person name="Marletaz F."/>
            <person name="Cho S.-J."/>
            <person name="Edsinger-Gonzales E."/>
            <person name="Havlak P."/>
            <person name="Kuo D.-H."/>
            <person name="Larsson T."/>
            <person name="Lv J."/>
            <person name="Arendt D."/>
            <person name="Savage R."/>
            <person name="Osoegawa K."/>
            <person name="de Jong P."/>
            <person name="Lindberg D.R."/>
            <person name="Seaver E.C."/>
            <person name="Weisblat D.A."/>
            <person name="Putnam N.H."/>
            <person name="Grigoriev I.V."/>
            <person name="Rokhsar D.S."/>
        </authorList>
    </citation>
    <scope>NUCLEOTIDE SEQUENCE</scope>
</reference>
<dbReference type="GO" id="GO:0006493">
    <property type="term" value="P:protein O-linked glycosylation"/>
    <property type="evidence" value="ECO:0000318"/>
    <property type="project" value="GO_Central"/>
</dbReference>
<dbReference type="Pfam" id="PF00535">
    <property type="entry name" value="Glycos_transf_2"/>
    <property type="match status" value="1"/>
</dbReference>
<dbReference type="EnsemblMetazoa" id="HelroT85110">
    <property type="protein sequence ID" value="HelroP85110"/>
    <property type="gene ID" value="HelroG85110"/>
</dbReference>
<sequence length="549" mass="64795">MKKENFIETLRLEKLRKLQKIIFLNPKRPADRTYNINVTLSEQTPLERNIKDTRPQKCPRHYDISKLPSVSVVIPFYNDALSMLLRTVHSVLMRTPATLLKEVIIVDDHSQNEDLHEPLEKYIKLLDRKVHLIRMSKREGLIRARLTGAKIATADVLMFQDAHTESNVQWAEPLLHEILKNPKVVIQPHVDQIEQFTLEYIGNAGPVPRGGFSWDLRYVWMEMPQHEARRVMFQHEFVAHRTPTLVGCAFAIRKDFFFSIGGFDDDMQIWGAENIELGFRGWMCGGEVLNHPCSRVAHTFKPFAYSFDGHREKIVQKNQMRLAEVWMDDWKKFFLASTNSWPTKHVSFTVEEKTSLEKRKIMKKNLKCKSFKWFMENIIPEVPTPPMNAVYYGEVFNLMSELCFYITSKKYVGLTSFCFFHRLLPKNLFHIDTDKRLIYRNRCVRIDNTTKLLRLGECTSLDFYPKENWDVARHSEVEGMMYVDVQEGADKPVERLCATQVTNIFPIHYGKQMPQLLPCNTNDRFQKWRWTYKFNFTYDWDHYTTSIEE</sequence>
<dbReference type="PANTHER" id="PTHR11675">
    <property type="entry name" value="N-ACETYLGALACTOSAMINYLTRANSFERASE"/>
    <property type="match status" value="1"/>
</dbReference>
<dbReference type="SUPFAM" id="SSF53448">
    <property type="entry name" value="Nucleotide-diphospho-sugar transferases"/>
    <property type="match status" value="1"/>
</dbReference>
<dbReference type="CTD" id="20216426"/>
<keyword evidence="7" id="KW-1185">Reference proteome</keyword>
<dbReference type="InterPro" id="IPR027791">
    <property type="entry name" value="Galactosyl_T_C"/>
</dbReference>
<dbReference type="Gene3D" id="3.90.550.10">
    <property type="entry name" value="Spore Coat Polysaccharide Biosynthesis Protein SpsA, Chain A"/>
    <property type="match status" value="1"/>
</dbReference>
<evidence type="ECO:0000313" key="5">
    <source>
        <dbReference type="EMBL" id="ESN97851.1"/>
    </source>
</evidence>
<evidence type="ECO:0000313" key="6">
    <source>
        <dbReference type="EnsemblMetazoa" id="HelroP85110"/>
    </source>
</evidence>
<evidence type="ECO:0000259" key="4">
    <source>
        <dbReference type="Pfam" id="PF02709"/>
    </source>
</evidence>
<dbReference type="FunFam" id="3.90.550.10:FF:000374">
    <property type="entry name" value="Uncharacterized protein"/>
    <property type="match status" value="1"/>
</dbReference>
<dbReference type="RefSeq" id="XP_009023905.1">
    <property type="nucleotide sequence ID" value="XM_009025657.1"/>
</dbReference>
<dbReference type="EMBL" id="AMQM01006077">
    <property type="status" value="NOT_ANNOTATED_CDS"/>
    <property type="molecule type" value="Genomic_DNA"/>
</dbReference>
<reference evidence="5 7" key="2">
    <citation type="journal article" date="2013" name="Nature">
        <title>Insights into bilaterian evolution from three spiralian genomes.</title>
        <authorList>
            <person name="Simakov O."/>
            <person name="Marletaz F."/>
            <person name="Cho S.J."/>
            <person name="Edsinger-Gonzales E."/>
            <person name="Havlak P."/>
            <person name="Hellsten U."/>
            <person name="Kuo D.H."/>
            <person name="Larsson T."/>
            <person name="Lv J."/>
            <person name="Arendt D."/>
            <person name="Savage R."/>
            <person name="Osoegawa K."/>
            <person name="de Jong P."/>
            <person name="Grimwood J."/>
            <person name="Chapman J.A."/>
            <person name="Shapiro H."/>
            <person name="Aerts A."/>
            <person name="Otillar R.P."/>
            <person name="Terry A.Y."/>
            <person name="Boore J.L."/>
            <person name="Grigoriev I.V."/>
            <person name="Lindberg D.R."/>
            <person name="Seaver E.C."/>
            <person name="Weisblat D.A."/>
            <person name="Putnam N.H."/>
            <person name="Rokhsar D.S."/>
        </authorList>
    </citation>
    <scope>NUCLEOTIDE SEQUENCE</scope>
</reference>
<dbReference type="InterPro" id="IPR029044">
    <property type="entry name" value="Nucleotide-diphossugar_trans"/>
</dbReference>
<feature type="domain" description="Galactosyltransferase C-terminal" evidence="4">
    <location>
        <begin position="240"/>
        <end position="296"/>
    </location>
</feature>
<dbReference type="InterPro" id="IPR001173">
    <property type="entry name" value="Glyco_trans_2-like"/>
</dbReference>
<proteinExistence type="predicted"/>
<dbReference type="OMA" id="DDASTIM"/>
<dbReference type="eggNOG" id="KOG3736">
    <property type="taxonomic scope" value="Eukaryota"/>
</dbReference>
<dbReference type="AlphaFoldDB" id="T1G5S9"/>
<dbReference type="HOGENOM" id="CLU_013477_0_1_1"/>
<dbReference type="PANTHER" id="PTHR11675:SF119">
    <property type="entry name" value="POLYPEPTIDE N-ACETYLGALACTOSAMINYLTRANSFERASE 2"/>
    <property type="match status" value="1"/>
</dbReference>
<dbReference type="GeneID" id="20216426"/>
<organism evidence="6 7">
    <name type="scientific">Helobdella robusta</name>
    <name type="common">Californian leech</name>
    <dbReference type="NCBI Taxonomy" id="6412"/>
    <lineage>
        <taxon>Eukaryota</taxon>
        <taxon>Metazoa</taxon>
        <taxon>Spiralia</taxon>
        <taxon>Lophotrochozoa</taxon>
        <taxon>Annelida</taxon>
        <taxon>Clitellata</taxon>
        <taxon>Hirudinea</taxon>
        <taxon>Rhynchobdellida</taxon>
        <taxon>Glossiphoniidae</taxon>
        <taxon>Helobdella</taxon>
    </lineage>
</organism>
<evidence type="ECO:0000259" key="3">
    <source>
        <dbReference type="Pfam" id="PF00535"/>
    </source>
</evidence>
<dbReference type="GO" id="GO:0004653">
    <property type="term" value="F:polypeptide N-acetylgalactosaminyltransferase activity"/>
    <property type="evidence" value="ECO:0000318"/>
    <property type="project" value="GO_Central"/>
</dbReference>
<feature type="domain" description="Glycosyltransferase 2-like" evidence="3">
    <location>
        <begin position="71"/>
        <end position="219"/>
    </location>
</feature>
<dbReference type="GO" id="GO:0005794">
    <property type="term" value="C:Golgi apparatus"/>
    <property type="evidence" value="ECO:0000318"/>
    <property type="project" value="GO_Central"/>
</dbReference>
<reference evidence="6" key="3">
    <citation type="submission" date="2015-06" db="UniProtKB">
        <authorList>
            <consortium name="EnsemblMetazoa"/>
        </authorList>
    </citation>
    <scope>IDENTIFICATION</scope>
</reference>
<keyword evidence="2" id="KW-1015">Disulfide bond</keyword>
<protein>
    <submittedName>
        <fullName evidence="5 6">Uncharacterized protein</fullName>
    </submittedName>
</protein>
<evidence type="ECO:0000256" key="2">
    <source>
        <dbReference type="ARBA" id="ARBA00023157"/>
    </source>
</evidence>